<gene>
    <name evidence="7" type="ORF">BROSI_A1013</name>
</gene>
<evidence type="ECO:0000256" key="5">
    <source>
        <dbReference type="ARBA" id="ARBA00049660"/>
    </source>
</evidence>
<evidence type="ECO:0000256" key="3">
    <source>
        <dbReference type="ARBA" id="ARBA00022989"/>
    </source>
</evidence>
<feature type="transmembrane region" description="Helical" evidence="6">
    <location>
        <begin position="273"/>
        <end position="294"/>
    </location>
</feature>
<dbReference type="InterPro" id="IPR024002">
    <property type="entry name" value="For/NO2_transpt_CS"/>
</dbReference>
<dbReference type="InterPro" id="IPR000292">
    <property type="entry name" value="For/NO2_transpt"/>
</dbReference>
<protein>
    <submittedName>
        <fullName evidence="7">Formate/nitrite transporter FocA</fullName>
    </submittedName>
</protein>
<evidence type="ECO:0000256" key="2">
    <source>
        <dbReference type="ARBA" id="ARBA00022692"/>
    </source>
</evidence>
<dbReference type="EMBL" id="BAFN01000001">
    <property type="protein sequence ID" value="GAN32498.1"/>
    <property type="molecule type" value="Genomic_DNA"/>
</dbReference>
<evidence type="ECO:0000313" key="8">
    <source>
        <dbReference type="Proteomes" id="UP000032309"/>
    </source>
</evidence>
<comment type="caution">
    <text evidence="7">The sequence shown here is derived from an EMBL/GenBank/DDBJ whole genome shotgun (WGS) entry which is preliminary data.</text>
</comment>
<evidence type="ECO:0000256" key="4">
    <source>
        <dbReference type="ARBA" id="ARBA00023136"/>
    </source>
</evidence>
<dbReference type="PANTHER" id="PTHR30520:SF6">
    <property type="entry name" value="FORMATE_NITRATE FAMILY TRANSPORTER (EUROFUNG)"/>
    <property type="match status" value="1"/>
</dbReference>
<keyword evidence="2 6" id="KW-0812">Transmembrane</keyword>
<organism evidence="7 8">
    <name type="scientific">Candidatus Brocadia sinica JPN1</name>
    <dbReference type="NCBI Taxonomy" id="1197129"/>
    <lineage>
        <taxon>Bacteria</taxon>
        <taxon>Pseudomonadati</taxon>
        <taxon>Planctomycetota</taxon>
        <taxon>Candidatus Brocadiia</taxon>
        <taxon>Candidatus Brocadiales</taxon>
        <taxon>Candidatus Brocadiaceae</taxon>
        <taxon>Candidatus Brocadia</taxon>
    </lineage>
</organism>
<feature type="transmembrane region" description="Helical" evidence="6">
    <location>
        <begin position="208"/>
        <end position="230"/>
    </location>
</feature>
<feature type="transmembrane region" description="Helical" evidence="6">
    <location>
        <begin position="82"/>
        <end position="103"/>
    </location>
</feature>
<feature type="transmembrane region" description="Helical" evidence="6">
    <location>
        <begin position="177"/>
        <end position="196"/>
    </location>
</feature>
<dbReference type="Proteomes" id="UP000032309">
    <property type="component" value="Unassembled WGS sequence"/>
</dbReference>
<evidence type="ECO:0000256" key="6">
    <source>
        <dbReference type="SAM" id="Phobius"/>
    </source>
</evidence>
<dbReference type="PANTHER" id="PTHR30520">
    <property type="entry name" value="FORMATE TRANSPORTER-RELATED"/>
    <property type="match status" value="1"/>
</dbReference>
<comment type="subcellular location">
    <subcellularLocation>
        <location evidence="1">Membrane</location>
        <topology evidence="1">Multi-pass membrane protein</topology>
    </subcellularLocation>
</comment>
<dbReference type="Pfam" id="PF01226">
    <property type="entry name" value="Form_Nir_trans"/>
    <property type="match status" value="1"/>
</dbReference>
<comment type="similarity">
    <text evidence="5">Belongs to the FNT transporter (TC 1.A.16) family.</text>
</comment>
<keyword evidence="3 6" id="KW-1133">Transmembrane helix</keyword>
<accession>A0ABQ0JUV2</accession>
<reference evidence="8" key="1">
    <citation type="journal article" date="2015" name="Genome Announc.">
        <title>Draft Genome Sequence of an Anaerobic Ammonium-Oxidizing Bacterium, "Candidatus Brocadia sinica".</title>
        <authorList>
            <person name="Oshiki M."/>
            <person name="Shinyako-Hata K."/>
            <person name="Satoh H."/>
            <person name="Okabe S."/>
        </authorList>
    </citation>
    <scope>NUCLEOTIDE SEQUENCE [LARGE SCALE GENOMIC DNA]</scope>
    <source>
        <strain evidence="8">JPN1</strain>
    </source>
</reference>
<keyword evidence="4 6" id="KW-0472">Membrane</keyword>
<dbReference type="PROSITE" id="PS01005">
    <property type="entry name" value="FORMATE_NITRITE_TP_1"/>
    <property type="match status" value="1"/>
</dbReference>
<dbReference type="InterPro" id="IPR023271">
    <property type="entry name" value="Aquaporin-like"/>
</dbReference>
<evidence type="ECO:0000313" key="7">
    <source>
        <dbReference type="EMBL" id="GAN32498.1"/>
    </source>
</evidence>
<dbReference type="RefSeq" id="WP_052562652.1">
    <property type="nucleotide sequence ID" value="NZ_BAFN01000001.1"/>
</dbReference>
<keyword evidence="8" id="KW-1185">Reference proteome</keyword>
<feature type="transmembrane region" description="Helical" evidence="6">
    <location>
        <begin position="123"/>
        <end position="146"/>
    </location>
</feature>
<dbReference type="Gene3D" id="1.20.1080.10">
    <property type="entry name" value="Glycerol uptake facilitator protein"/>
    <property type="match status" value="1"/>
</dbReference>
<evidence type="ECO:0000256" key="1">
    <source>
        <dbReference type="ARBA" id="ARBA00004141"/>
    </source>
</evidence>
<sequence length="300" mass="32345">MSAEGNEGANNQEPTAPVIELDTYEPSEMADQVGQVGISKTNLGALTMLGLSILAGVFIALGAQLSILVTHTATSNYSLNQLIGGVAFTLAMVLIVITGAELFTGNPLVAMSFMARKITGKDFVRNLIIVFIGNFIGALTLVLWIYNSEQWMMNNYLLGAKIVLAANNKVNVPFGVVFVRGMIGNALICLGVWLCYRGKSNIDKILGLLLPTSCLIACNFEHSVVNMWLIPMGLILKGNHAVMAVAEDVHGGRLDIANLTFFKGFLIDNLCPVVLGNLFGGILLIAAAYWFAYVRPLKKY</sequence>
<name>A0ABQ0JUV2_9BACT</name>
<feature type="transmembrane region" description="Helical" evidence="6">
    <location>
        <begin position="48"/>
        <end position="70"/>
    </location>
</feature>
<proteinExistence type="inferred from homology"/>